<keyword evidence="2" id="KW-0677">Repeat</keyword>
<feature type="compositionally biased region" description="Polar residues" evidence="3">
    <location>
        <begin position="206"/>
        <end position="220"/>
    </location>
</feature>
<feature type="compositionally biased region" description="Low complexity" evidence="3">
    <location>
        <begin position="294"/>
        <end position="313"/>
    </location>
</feature>
<evidence type="ECO:0000256" key="3">
    <source>
        <dbReference type="SAM" id="MobiDB-lite"/>
    </source>
</evidence>
<keyword evidence="1" id="KW-0433">Leucine-rich repeat</keyword>
<dbReference type="Gene3D" id="3.80.10.10">
    <property type="entry name" value="Ribonuclease Inhibitor"/>
    <property type="match status" value="2"/>
</dbReference>
<organism evidence="4 5">
    <name type="scientific">Plectosphaerella plurivora</name>
    <dbReference type="NCBI Taxonomy" id="936078"/>
    <lineage>
        <taxon>Eukaryota</taxon>
        <taxon>Fungi</taxon>
        <taxon>Dikarya</taxon>
        <taxon>Ascomycota</taxon>
        <taxon>Pezizomycotina</taxon>
        <taxon>Sordariomycetes</taxon>
        <taxon>Hypocreomycetidae</taxon>
        <taxon>Glomerellales</taxon>
        <taxon>Plectosphaerellaceae</taxon>
        <taxon>Plectosphaerella</taxon>
    </lineage>
</organism>
<dbReference type="Pfam" id="PF13855">
    <property type="entry name" value="LRR_8"/>
    <property type="match status" value="1"/>
</dbReference>
<feature type="compositionally biased region" description="Polar residues" evidence="3">
    <location>
        <begin position="72"/>
        <end position="84"/>
    </location>
</feature>
<sequence length="1138" mass="122558">MDDKHAGTGTGTARNSGIPRLSRLPLPRSTPSTTTSGSLRTPPSRESLTSQLPKQRLRPVASRDQLPRAQAPSATKPTGLSSSRPAPRRNISGLTQAAPAPKPRPSLSRQPSEPQLPRSRSSTTASTTGSTPASTTSQSPESTHSVASEIEGDIYGTLRPRSSRPRPSLSERTIETLSQLPSSPALSKKSSSFFDADGFRRPRSRAGSNTSRPGSSYTSDGSMRPPSQGRSRPGSSSSAAEESALSNFRASTNSSRVPLDTIHGTPSRRVSSIASLRTPNFKGTTRVSGVSKFAASTTSQPPSRTQSPARPTSVATPSKPVAKTVSARPLKPRASVQGLFKRPSMSNLDAPAPAESKAPAFKTPVKTPAATRTLKLRAPAPATPSATGETVEKEAPHIKASAALREQIAKAKAAKKAALMVTVEPEADTEASPDDSLAAPAKRRLPLKSPIIPVDDGFDFGLDPFNTNRSEDAAKKVLQSRLAQGRTSGRLNIAALGLKTIPTEVLNMYDSETMGTYDGSWAESVDLTRFVAAGNELEIIDDTVFPDKPLEELAEDEDSAGNIFGGLELLDLHGNNLIAVPRGLRQLPQLTTLNLSSNRLANNCLEPISEITTLRDLKLANNLFYGPVDPCFSNLQNLEILDLHGNNISSLPVNFGNLERLRNFNISENSLEVLPFSALAKMPLNELLAQKNQLSGTLIEAGVDVMPKLQTLDISCNQLTYIVAPGSTVAFPLLHQLTMSMNRMKALPNVTSWTSLLTLTADENTIAEFPEGFLTLERLRHVDFTANDIRIVPSELARMDNLTMIRLSGNPLRDKKFISFTTEELKDALSARLEPPPPYQDVAITDVEVKVSANPKATFPPAPLDEQDGDSRSDLDDFATPPTSAPHSPARSRSHTLTSQTWPVKQGGLLDRSNTESSSLHPVVCSKVAAAVRITEVQLHHNMFTVLPESLSFFAETLTALSLAHNKLVGETYLPAELDLPALRELNLANNTITSLAPLTANLRAPALEKVDISKNRVSGLPADLREAFPALVVLLAANNHLEELDPEVIRGLQVVDAGYNEITHLNPKIGLLGGHGGLRQLDVMGNRFRVPRWNVLERGTDATLRWLRGRVPVAEMAKWKESHGDAGGMSDDYDEVD</sequence>
<evidence type="ECO:0000313" key="4">
    <source>
        <dbReference type="EMBL" id="KAH6692280.1"/>
    </source>
</evidence>
<accession>A0A9P9ADZ0</accession>
<gene>
    <name evidence="4" type="ORF">F5X68DRAFT_148778</name>
</gene>
<feature type="compositionally biased region" description="Low complexity" evidence="3">
    <location>
        <begin position="177"/>
        <end position="192"/>
    </location>
</feature>
<proteinExistence type="predicted"/>
<dbReference type="Proteomes" id="UP000770015">
    <property type="component" value="Unassembled WGS sequence"/>
</dbReference>
<evidence type="ECO:0000256" key="2">
    <source>
        <dbReference type="ARBA" id="ARBA00022737"/>
    </source>
</evidence>
<evidence type="ECO:0000256" key="1">
    <source>
        <dbReference type="ARBA" id="ARBA00022614"/>
    </source>
</evidence>
<feature type="compositionally biased region" description="Low complexity" evidence="3">
    <location>
        <begin position="880"/>
        <end position="891"/>
    </location>
</feature>
<dbReference type="PROSITE" id="PS51450">
    <property type="entry name" value="LRR"/>
    <property type="match status" value="2"/>
</dbReference>
<reference evidence="4" key="1">
    <citation type="journal article" date="2021" name="Nat. Commun.">
        <title>Genetic determinants of endophytism in the Arabidopsis root mycobiome.</title>
        <authorList>
            <person name="Mesny F."/>
            <person name="Miyauchi S."/>
            <person name="Thiergart T."/>
            <person name="Pickel B."/>
            <person name="Atanasova L."/>
            <person name="Karlsson M."/>
            <person name="Huettel B."/>
            <person name="Barry K.W."/>
            <person name="Haridas S."/>
            <person name="Chen C."/>
            <person name="Bauer D."/>
            <person name="Andreopoulos W."/>
            <person name="Pangilinan J."/>
            <person name="LaButti K."/>
            <person name="Riley R."/>
            <person name="Lipzen A."/>
            <person name="Clum A."/>
            <person name="Drula E."/>
            <person name="Henrissat B."/>
            <person name="Kohler A."/>
            <person name="Grigoriev I.V."/>
            <person name="Martin F.M."/>
            <person name="Hacquard S."/>
        </authorList>
    </citation>
    <scope>NUCLEOTIDE SEQUENCE</scope>
    <source>
        <strain evidence="4">MPI-SDFR-AT-0117</strain>
    </source>
</reference>
<feature type="compositionally biased region" description="Low complexity" evidence="3">
    <location>
        <begin position="118"/>
        <end position="143"/>
    </location>
</feature>
<keyword evidence="5" id="KW-1185">Reference proteome</keyword>
<dbReference type="SMART" id="SM00369">
    <property type="entry name" value="LRR_TYP"/>
    <property type="match status" value="9"/>
</dbReference>
<evidence type="ECO:0000313" key="5">
    <source>
        <dbReference type="Proteomes" id="UP000770015"/>
    </source>
</evidence>
<feature type="region of interest" description="Disordered" evidence="3">
    <location>
        <begin position="1"/>
        <end position="359"/>
    </location>
</feature>
<protein>
    <submittedName>
        <fullName evidence="4">Leucine-rich repeat-containing protein</fullName>
    </submittedName>
</protein>
<dbReference type="PANTHER" id="PTHR48051">
    <property type="match status" value="1"/>
</dbReference>
<dbReference type="InterPro" id="IPR050216">
    <property type="entry name" value="LRR_domain-containing"/>
</dbReference>
<dbReference type="OrthoDB" id="676979at2759"/>
<dbReference type="PANTHER" id="PTHR48051:SF27">
    <property type="entry name" value="LEUCINE-RICH REPEAT-CONTAINING PROTEIN 40"/>
    <property type="match status" value="1"/>
</dbReference>
<dbReference type="EMBL" id="JAGSXJ010000004">
    <property type="protein sequence ID" value="KAH6692280.1"/>
    <property type="molecule type" value="Genomic_DNA"/>
</dbReference>
<dbReference type="AlphaFoldDB" id="A0A9P9ADZ0"/>
<feature type="compositionally biased region" description="Low complexity" evidence="3">
    <location>
        <begin position="19"/>
        <end position="45"/>
    </location>
</feature>
<feature type="compositionally biased region" description="Polar residues" evidence="3">
    <location>
        <begin position="268"/>
        <end position="288"/>
    </location>
</feature>
<dbReference type="InterPro" id="IPR032675">
    <property type="entry name" value="LRR_dom_sf"/>
</dbReference>
<comment type="caution">
    <text evidence="4">The sequence shown here is derived from an EMBL/GenBank/DDBJ whole genome shotgun (WGS) entry which is preliminary data.</text>
</comment>
<feature type="region of interest" description="Disordered" evidence="3">
    <location>
        <begin position="854"/>
        <end position="916"/>
    </location>
</feature>
<feature type="compositionally biased region" description="Low complexity" evidence="3">
    <location>
        <begin position="221"/>
        <end position="246"/>
    </location>
</feature>
<dbReference type="InterPro" id="IPR003591">
    <property type="entry name" value="Leu-rich_rpt_typical-subtyp"/>
</dbReference>
<name>A0A9P9ADZ0_9PEZI</name>
<dbReference type="GO" id="GO:0005737">
    <property type="term" value="C:cytoplasm"/>
    <property type="evidence" value="ECO:0007669"/>
    <property type="project" value="TreeGrafter"/>
</dbReference>
<dbReference type="SUPFAM" id="SSF52058">
    <property type="entry name" value="L domain-like"/>
    <property type="match status" value="2"/>
</dbReference>
<dbReference type="InterPro" id="IPR001611">
    <property type="entry name" value="Leu-rich_rpt"/>
</dbReference>